<name>A0A1U9JYA2_9BURK</name>
<reference evidence="1 2" key="1">
    <citation type="submission" date="2017-01" db="EMBL/GenBank/DDBJ databases">
        <title>Complete Genome Sequence of Paenalcaligenes hominis, Isolated from a paraplegic Patient with neurogenic bladder.</title>
        <authorList>
            <person name="Mukhopadhyay R."/>
            <person name="Joaquin J."/>
            <person name="Hogue R."/>
            <person name="Kilaru A."/>
            <person name="Jospin G."/>
            <person name="Mars K."/>
            <person name="Eisen J.A."/>
            <person name="Chaturvedi V."/>
        </authorList>
    </citation>
    <scope>NUCLEOTIDE SEQUENCE [LARGE SCALE GENOMIC DNA]</scope>
    <source>
        <strain evidence="1 2">15S00501</strain>
    </source>
</reference>
<organism evidence="1 2">
    <name type="scientific">Paenalcaligenes hominis</name>
    <dbReference type="NCBI Taxonomy" id="643674"/>
    <lineage>
        <taxon>Bacteria</taxon>
        <taxon>Pseudomonadati</taxon>
        <taxon>Pseudomonadota</taxon>
        <taxon>Betaproteobacteria</taxon>
        <taxon>Burkholderiales</taxon>
        <taxon>Alcaligenaceae</taxon>
        <taxon>Paenalcaligenes</taxon>
    </lineage>
</organism>
<sequence>MFEGGSVERLRKSSLSSKGVGLFPTVTIHAILKFPLTTRRGWKMALSNDEAIFFAQKILEKMAESGSLQTLGPVSGMDGEEGNIRRGKYDAAYLSVLYRELVNELQK</sequence>
<proteinExistence type="predicted"/>
<accession>A0A1U9JYA2</accession>
<gene>
    <name evidence="1" type="ORF">PAEH1_02800</name>
</gene>
<evidence type="ECO:0000313" key="1">
    <source>
        <dbReference type="EMBL" id="AQS50752.1"/>
    </source>
</evidence>
<dbReference type="AlphaFoldDB" id="A0A1U9JYA2"/>
<dbReference type="KEGG" id="phn:PAEH1_02800"/>
<protein>
    <submittedName>
        <fullName evidence="1">Uncharacterized protein</fullName>
    </submittedName>
</protein>
<dbReference type="Proteomes" id="UP000189369">
    <property type="component" value="Chromosome"/>
</dbReference>
<dbReference type="EMBL" id="CP019697">
    <property type="protein sequence ID" value="AQS50752.1"/>
    <property type="molecule type" value="Genomic_DNA"/>
</dbReference>
<evidence type="ECO:0000313" key="2">
    <source>
        <dbReference type="Proteomes" id="UP000189369"/>
    </source>
</evidence>